<keyword evidence="2" id="KW-1185">Reference proteome</keyword>
<evidence type="ECO:0000313" key="3">
    <source>
        <dbReference type="RefSeq" id="XP_022312885.1"/>
    </source>
</evidence>
<dbReference type="SUPFAM" id="SSF52540">
    <property type="entry name" value="P-loop containing nucleoside triphosphate hydrolases"/>
    <property type="match status" value="1"/>
</dbReference>
<proteinExistence type="predicted"/>
<dbReference type="Pfam" id="PF20720">
    <property type="entry name" value="nSTAND3"/>
    <property type="match status" value="1"/>
</dbReference>
<reference evidence="2" key="1">
    <citation type="submission" date="2024-06" db="UniProtKB">
        <authorList>
            <consortium name="RefSeq"/>
        </authorList>
    </citation>
    <scope>NUCLEOTIDE SEQUENCE [LARGE SCALE GENOMIC DNA]</scope>
</reference>
<protein>
    <submittedName>
        <fullName evidence="3">Uncharacterized protein LOC111117931 isoform X1</fullName>
    </submittedName>
</protein>
<name>A0A8B8CB48_CRAVI</name>
<gene>
    <name evidence="3" type="primary">LOC111117931</name>
</gene>
<dbReference type="InterPro" id="IPR027417">
    <property type="entry name" value="P-loop_NTPase"/>
</dbReference>
<dbReference type="RefSeq" id="XP_022312885.1">
    <property type="nucleotide sequence ID" value="XM_022457177.1"/>
</dbReference>
<dbReference type="GeneID" id="111117931"/>
<evidence type="ECO:0000313" key="2">
    <source>
        <dbReference type="Proteomes" id="UP000694844"/>
    </source>
</evidence>
<evidence type="ECO:0000259" key="1">
    <source>
        <dbReference type="Pfam" id="PF20720"/>
    </source>
</evidence>
<dbReference type="Proteomes" id="UP000694844">
    <property type="component" value="Chromosome 1"/>
</dbReference>
<sequence length="1131" mass="131641">MVDICEENFLRTVLLLMKYGGMVLQQRIECELYHEWQTLSDFLSKKKHAILHLTLGNNKTCCDTNCSISVKTSCTLHRNFLSVMFLNVDRSCTARSKHICSCYFTPKPDLDITSWDITLTSCLLLEFLIEETSQKQIIQNLRNYRNSPQLLHRGKPCMDEDEFRKNWTDVAGTILDVAEKCWPWYFYRIRKEIDELKHKHLICEIESLSKCLRKIQAIYHNHTENGICKISNLISEMVNKLQRDNTNSTEMENIFCYTEYSLENHRNKMYIHPDRAMCHSLEYLENYKTIIITGDAGTGKTRFCLELMTKFQRKHKDLTPLILTESNQWSKIRFDKKYIIFIDDFVGKSNLDDKAFECWRRVFDLMTSRLKSVFIIFALRHCIWKVKKNALTEFTLFKVHTEHKYPTVDLSGSKFGMTSNEKLRMLRRFCECHGVAIYCGNKSVQEKIHKFSQTLHINIQTLKGIASIKLVKGFPYLCELFFSRKESIQKGITFFQVHSANEYEKEQIDHILCQEQYLHYAILVFFFLNDKPYTKEELLMSRTEIAEIAMMIGDFNPKRVTKAALQGCCKDLQHTFISVSDDGLKLKHMVTYEAVLMSFGENFPAEFLNRVNKSVLFTYVRSNGYDAEEHEVIIRLDDDMTCDFAKKLLSVYGSDVDVAYTDVYKHPAFLDKKLVLAFLGIVEKDESFRAFLNSFVAGACYANMDILASETIGRFSTLYLFNTETFEIVVDSDMIHTCNLYIKDTQFRRNLVDVVGVKGLCKFWFFLLRGCQNGSLQCVKALLNSCREIDVDGISTIPLKSRHHWLIAVADDILIQHSPSYGHDWSEVLEDLDEMICSTNKEKQQFYREILIQSLFACKSDIALKYLNKIHPVASISLEIAMMCIFMKDELDELFYALCTKMRQENFQMPSRTAAEMCIFCVLRKKNEKMYLTLMGQNHCDFSFSDECKNTILHACEQSNFSNATLLQLLRRPEGRSLFTSQNVKGRTPVQCRESYKKARKVRIGVTSRGLNVYDLKLSVKDDTSVMYSSLPSSIKNTNKQCPKCSTPTKNDSTVVFPHPDIQHVLLLQKRCTFQAMRHRSENHDYGSLLPKPRILVANVFEENVRCFYWRDDSIIDYESFKKLHEPILSC</sequence>
<dbReference type="InterPro" id="IPR049050">
    <property type="entry name" value="nSTAND3"/>
</dbReference>
<dbReference type="AlphaFoldDB" id="A0A8B8CB48"/>
<dbReference type="OrthoDB" id="6092734at2759"/>
<dbReference type="KEGG" id="cvn:111117931"/>
<reference evidence="3" key="2">
    <citation type="submission" date="2025-08" db="UniProtKB">
        <authorList>
            <consortium name="RefSeq"/>
        </authorList>
    </citation>
    <scope>IDENTIFICATION</scope>
    <source>
        <tissue evidence="3">Whole sample</tissue>
    </source>
</reference>
<accession>A0A8B8CB48</accession>
<organism evidence="2 3">
    <name type="scientific">Crassostrea virginica</name>
    <name type="common">Eastern oyster</name>
    <dbReference type="NCBI Taxonomy" id="6565"/>
    <lineage>
        <taxon>Eukaryota</taxon>
        <taxon>Metazoa</taxon>
        <taxon>Spiralia</taxon>
        <taxon>Lophotrochozoa</taxon>
        <taxon>Mollusca</taxon>
        <taxon>Bivalvia</taxon>
        <taxon>Autobranchia</taxon>
        <taxon>Pteriomorphia</taxon>
        <taxon>Ostreida</taxon>
        <taxon>Ostreoidea</taxon>
        <taxon>Ostreidae</taxon>
        <taxon>Crassostrea</taxon>
    </lineage>
</organism>
<feature type="domain" description="Novel STAND NTPase 3" evidence="1">
    <location>
        <begin position="275"/>
        <end position="428"/>
    </location>
</feature>